<evidence type="ECO:0000313" key="3">
    <source>
        <dbReference type="Proteomes" id="UP001396898"/>
    </source>
</evidence>
<feature type="coiled-coil region" evidence="1">
    <location>
        <begin position="147"/>
        <end position="195"/>
    </location>
</feature>
<dbReference type="Proteomes" id="UP001396898">
    <property type="component" value="Unassembled WGS sequence"/>
</dbReference>
<comment type="caution">
    <text evidence="2">The sequence shown here is derived from an EMBL/GenBank/DDBJ whole genome shotgun (WGS) entry which is preliminary data.</text>
</comment>
<keyword evidence="3" id="KW-1185">Reference proteome</keyword>
<proteinExistence type="predicted"/>
<evidence type="ECO:0000256" key="1">
    <source>
        <dbReference type="SAM" id="Coils"/>
    </source>
</evidence>
<keyword evidence="1" id="KW-0175">Coiled coil</keyword>
<accession>A0ABR1RFE0</accession>
<gene>
    <name evidence="2" type="ORF">PG991_011736</name>
</gene>
<name>A0ABR1RFE0_9PEZI</name>
<evidence type="ECO:0000313" key="2">
    <source>
        <dbReference type="EMBL" id="KAK8009185.1"/>
    </source>
</evidence>
<protein>
    <submittedName>
        <fullName evidence="2">Uncharacterized protein</fullName>
    </submittedName>
</protein>
<organism evidence="2 3">
    <name type="scientific">Apiospora marii</name>
    <dbReference type="NCBI Taxonomy" id="335849"/>
    <lineage>
        <taxon>Eukaryota</taxon>
        <taxon>Fungi</taxon>
        <taxon>Dikarya</taxon>
        <taxon>Ascomycota</taxon>
        <taxon>Pezizomycotina</taxon>
        <taxon>Sordariomycetes</taxon>
        <taxon>Xylariomycetidae</taxon>
        <taxon>Amphisphaeriales</taxon>
        <taxon>Apiosporaceae</taxon>
        <taxon>Apiospora</taxon>
    </lineage>
</organism>
<reference evidence="2 3" key="1">
    <citation type="submission" date="2023-01" db="EMBL/GenBank/DDBJ databases">
        <title>Analysis of 21 Apiospora genomes using comparative genomics revels a genus with tremendous synthesis potential of carbohydrate active enzymes and secondary metabolites.</title>
        <authorList>
            <person name="Sorensen T."/>
        </authorList>
    </citation>
    <scope>NUCLEOTIDE SEQUENCE [LARGE SCALE GENOMIC DNA]</scope>
    <source>
        <strain evidence="2 3">CBS 20057</strain>
    </source>
</reference>
<dbReference type="EMBL" id="JAQQWI010000016">
    <property type="protein sequence ID" value="KAK8009185.1"/>
    <property type="molecule type" value="Genomic_DNA"/>
</dbReference>
<sequence length="530" mass="58443">MPASNAIGGPERQTLGDAAGSAAQTGIATNKIFFIIDSSVKRLRNLLAGLINGYKGHLPFLVTINPAPEFKPNTMNKQGDNSTTMEFSAFAQLDLPPIPENPTMDFDLFGSFNNQDMFNPSTFDSLHPDSTTETATASLDRTPEDKLKLLQKENQQLCRQLDSIQSQYEAKDRHVRHLEAEIARYREQCNKQNKAVEHIADTIALAFRDYQDITGTQPSSEVAQQPNTVDEISITIRWALGNGTTPGVMLEKGSDWRSSFVLEGPVFGAWVQYHFSKSLNSEPEPPVPPAQIEHPGDAYMTELHTRLSASSIVKTNSFCPTPEMASIICSVVDFEYLGLTGMHVSLLCSCISTGNQDSFEACTDADGRIMKWEPSVASGTATQNTGVTVNTSQYSEVQLIFATGKFFGQDGTPWATVRAHLDAVKLIQSVTLQFGPYNATYSLRCVIAPMRCFGKYFWEQPSRTHCAASLYPPQTASPTIKLRGSSLESATEGPSDLVFPVLDAVPIKRKAECEHRDEPPRKKRLIKWDS</sequence>